<gene>
    <name evidence="5" type="ORF">KBTEX_00605</name>
</gene>
<evidence type="ECO:0000259" key="4">
    <source>
        <dbReference type="PROSITE" id="PS51007"/>
    </source>
</evidence>
<dbReference type="SUPFAM" id="SSF46626">
    <property type="entry name" value="Cytochrome c"/>
    <property type="match status" value="2"/>
</dbReference>
<dbReference type="InterPro" id="IPR036909">
    <property type="entry name" value="Cyt_c-like_dom_sf"/>
</dbReference>
<dbReference type="GO" id="GO:0005506">
    <property type="term" value="F:iron ion binding"/>
    <property type="evidence" value="ECO:0007669"/>
    <property type="project" value="InterPro"/>
</dbReference>
<dbReference type="AlphaFoldDB" id="A0A5B8RC80"/>
<organism evidence="5">
    <name type="scientific">uncultured organism</name>
    <dbReference type="NCBI Taxonomy" id="155900"/>
    <lineage>
        <taxon>unclassified sequences</taxon>
        <taxon>environmental samples</taxon>
    </lineage>
</organism>
<evidence type="ECO:0000256" key="1">
    <source>
        <dbReference type="ARBA" id="ARBA00022617"/>
    </source>
</evidence>
<evidence type="ECO:0000256" key="2">
    <source>
        <dbReference type="ARBA" id="ARBA00022723"/>
    </source>
</evidence>
<keyword evidence="2" id="KW-0479">Metal-binding</keyword>
<dbReference type="PANTHER" id="PTHR33751:SF11">
    <property type="entry name" value="BLL4483 PROTEIN"/>
    <property type="match status" value="1"/>
</dbReference>
<reference evidence="5" key="1">
    <citation type="submission" date="2019-06" db="EMBL/GenBank/DDBJ databases">
        <authorList>
            <person name="Murdoch R.W."/>
            <person name="Fathepure B."/>
        </authorList>
    </citation>
    <scope>NUCLEOTIDE SEQUENCE</scope>
</reference>
<dbReference type="InterPro" id="IPR009056">
    <property type="entry name" value="Cyt_c-like_dom"/>
</dbReference>
<proteinExistence type="predicted"/>
<accession>A0A5B8RC80</accession>
<dbReference type="GO" id="GO:0009055">
    <property type="term" value="F:electron transfer activity"/>
    <property type="evidence" value="ECO:0007669"/>
    <property type="project" value="InterPro"/>
</dbReference>
<sequence>MPAFHGMRRALVALAFTVPLAAVGADRGATVASSGNGDGAPPCASCHGADGGGNAAAGYPRLAGLPAEYLAAQLHAFADGRRVNAVMKPTASALSDADIAAVAEHYAQMAPPAGDGGTPGDHPQGRRIAQDGLWEQGVPACTTCHGPDGRGVGSVFPPLAGQHANYLRNQIEAWQSGDRHDDPHGLMASVAGRLEADQAAAVAEYFAALPATRQ</sequence>
<dbReference type="Pfam" id="PF00034">
    <property type="entry name" value="Cytochrom_C"/>
    <property type="match status" value="2"/>
</dbReference>
<feature type="domain" description="Cytochrome c" evidence="4">
    <location>
        <begin position="120"/>
        <end position="210"/>
    </location>
</feature>
<dbReference type="PIRSF" id="PIRSF000005">
    <property type="entry name" value="Cytochrome_c4"/>
    <property type="match status" value="1"/>
</dbReference>
<dbReference type="EMBL" id="MN079082">
    <property type="protein sequence ID" value="QEA04297.1"/>
    <property type="molecule type" value="Genomic_DNA"/>
</dbReference>
<feature type="domain" description="Cytochrome c" evidence="4">
    <location>
        <begin position="23"/>
        <end position="110"/>
    </location>
</feature>
<keyword evidence="3" id="KW-0408">Iron</keyword>
<evidence type="ECO:0000313" key="5">
    <source>
        <dbReference type="EMBL" id="QEA04297.1"/>
    </source>
</evidence>
<evidence type="ECO:0000256" key="3">
    <source>
        <dbReference type="ARBA" id="ARBA00023004"/>
    </source>
</evidence>
<dbReference type="GO" id="GO:0020037">
    <property type="term" value="F:heme binding"/>
    <property type="evidence" value="ECO:0007669"/>
    <property type="project" value="InterPro"/>
</dbReference>
<dbReference type="Gene3D" id="1.10.760.10">
    <property type="entry name" value="Cytochrome c-like domain"/>
    <property type="match status" value="2"/>
</dbReference>
<dbReference type="PANTHER" id="PTHR33751">
    <property type="entry name" value="CBB3-TYPE CYTOCHROME C OXIDASE SUBUNIT FIXP"/>
    <property type="match status" value="1"/>
</dbReference>
<dbReference type="InterPro" id="IPR050597">
    <property type="entry name" value="Cytochrome_c_Oxidase_Subunit"/>
</dbReference>
<keyword evidence="1" id="KW-0349">Heme</keyword>
<name>A0A5B8RC80_9ZZZZ</name>
<dbReference type="InterPro" id="IPR024167">
    <property type="entry name" value="Cytochrome_c4-like"/>
</dbReference>
<dbReference type="PROSITE" id="PS51007">
    <property type="entry name" value="CYTC"/>
    <property type="match status" value="2"/>
</dbReference>
<protein>
    <recommendedName>
        <fullName evidence="4">Cytochrome c domain-containing protein</fullName>
    </recommendedName>
</protein>